<evidence type="ECO:0000313" key="2">
    <source>
        <dbReference type="EMBL" id="KFF08958.1"/>
    </source>
</evidence>
<dbReference type="EMBL" id="JPRO01000001">
    <property type="protein sequence ID" value="KFF08958.1"/>
    <property type="molecule type" value="Genomic_DNA"/>
</dbReference>
<name>A0A085ZWZ4_9FLAO</name>
<evidence type="ECO:0000313" key="3">
    <source>
        <dbReference type="Proteomes" id="UP000028703"/>
    </source>
</evidence>
<dbReference type="RefSeq" id="WP_034700723.1">
    <property type="nucleotide sequence ID" value="NZ_JPRO01000001.1"/>
</dbReference>
<dbReference type="Proteomes" id="UP000028703">
    <property type="component" value="Unassembled WGS sequence"/>
</dbReference>
<proteinExistence type="predicted"/>
<sequence length="475" mass="51433">MKNIYFKAAVFSAISMLALSSCVKSDDYDVPEIKCTNRFGAPNHPLTDLATLAKPKPVEADIIKEDYIVEAYVGSSDESGNIYKMMFLQDKPENPTQGIEVDIDGGNQYLAFPTGSLVRINLKGLIVQGSNGNIKVGSYDPNYSVGRINPNRISDYMARVCDGQKPVVAVMKPLEFNSIAEALKNGAHINQLVKIKNVQFEDSELTKNFADESATGDRYITDKKAARLDLRFSNYATFAKSPISPKYAKSGDIVLLLSRYTSPANPSAPTFTEQAYIRNLDDIIFNGERFSPGAPENPSASAVNLFNGSDFENWTTFLASVNSFGIKPYATQGVGLGFNGTNSLQIKGIPSANDYVFTAIAASGLPAVPKRITFYIKGVSTGKSLSFNVYKTTGSSPAFYTFNLGTFSTGAILDPDSGNANSYTGSINTNGQWRLVELNLTGLGDLNLTAGKDMFAVKTGSNGNYDIQIDNIKIE</sequence>
<protein>
    <recommendedName>
        <fullName evidence="1">DUF5689 domain-containing protein</fullName>
    </recommendedName>
</protein>
<gene>
    <name evidence="2" type="ORF">IX38_00110</name>
</gene>
<dbReference type="OrthoDB" id="1492759at2"/>
<dbReference type="STRING" id="421531.IX38_00110"/>
<accession>A0A085ZWZ4</accession>
<feature type="domain" description="DUF5689" evidence="1">
    <location>
        <begin position="45"/>
        <end position="283"/>
    </location>
</feature>
<dbReference type="Pfam" id="PF18942">
    <property type="entry name" value="DUF5689"/>
    <property type="match status" value="1"/>
</dbReference>
<evidence type="ECO:0000259" key="1">
    <source>
        <dbReference type="Pfam" id="PF18942"/>
    </source>
</evidence>
<comment type="caution">
    <text evidence="2">The sequence shown here is derived from an EMBL/GenBank/DDBJ whole genome shotgun (WGS) entry which is preliminary data.</text>
</comment>
<dbReference type="PROSITE" id="PS51257">
    <property type="entry name" value="PROKAR_LIPOPROTEIN"/>
    <property type="match status" value="1"/>
</dbReference>
<dbReference type="AlphaFoldDB" id="A0A085ZWZ4"/>
<organism evidence="2 3">
    <name type="scientific">Chryseobacterium luteum</name>
    <dbReference type="NCBI Taxonomy" id="421531"/>
    <lineage>
        <taxon>Bacteria</taxon>
        <taxon>Pseudomonadati</taxon>
        <taxon>Bacteroidota</taxon>
        <taxon>Flavobacteriia</taxon>
        <taxon>Flavobacteriales</taxon>
        <taxon>Weeksellaceae</taxon>
        <taxon>Chryseobacterium group</taxon>
        <taxon>Chryseobacterium</taxon>
    </lineage>
</organism>
<dbReference type="InterPro" id="IPR043744">
    <property type="entry name" value="DUF5689"/>
</dbReference>
<keyword evidence="3" id="KW-1185">Reference proteome</keyword>
<reference evidence="2 3" key="1">
    <citation type="submission" date="2014-07" db="EMBL/GenBank/DDBJ databases">
        <title>Genome of Chryseobacterium luteum DSM 18605.</title>
        <authorList>
            <person name="Stropko S.J."/>
            <person name="Pipes S.E."/>
            <person name="Newman J.D."/>
        </authorList>
    </citation>
    <scope>NUCLEOTIDE SEQUENCE [LARGE SCALE GENOMIC DNA]</scope>
    <source>
        <strain evidence="2 3">DSM 18605</strain>
    </source>
</reference>
<dbReference type="eggNOG" id="COG4085">
    <property type="taxonomic scope" value="Bacteria"/>
</dbReference>